<dbReference type="PROSITE" id="PS50846">
    <property type="entry name" value="HMA_2"/>
    <property type="match status" value="1"/>
</dbReference>
<dbReference type="GO" id="GO:0005507">
    <property type="term" value="F:copper ion binding"/>
    <property type="evidence" value="ECO:0007669"/>
    <property type="project" value="TreeGrafter"/>
</dbReference>
<evidence type="ECO:0000256" key="3">
    <source>
        <dbReference type="SAM" id="MobiDB-lite"/>
    </source>
</evidence>
<dbReference type="GO" id="GO:0055070">
    <property type="term" value="P:copper ion homeostasis"/>
    <property type="evidence" value="ECO:0007669"/>
    <property type="project" value="TreeGrafter"/>
</dbReference>
<keyword evidence="2" id="KW-1278">Translocase</keyword>
<dbReference type="SUPFAM" id="SSF55008">
    <property type="entry name" value="HMA, heavy metal-associated domain"/>
    <property type="match status" value="3"/>
</dbReference>
<evidence type="ECO:0000313" key="6">
    <source>
        <dbReference type="Proteomes" id="UP000637239"/>
    </source>
</evidence>
<reference evidence="5" key="1">
    <citation type="submission" date="2021-01" db="EMBL/GenBank/DDBJ databases">
        <authorList>
            <consortium name="Aspergillus chevalieri M1 genome sequencing consortium"/>
            <person name="Kazuki M."/>
            <person name="Futagami T."/>
        </authorList>
    </citation>
    <scope>NUCLEOTIDE SEQUENCE</scope>
    <source>
        <strain evidence="5">M1</strain>
    </source>
</reference>
<dbReference type="Proteomes" id="UP000637239">
    <property type="component" value="Chromosome 1"/>
</dbReference>
<dbReference type="PANTHER" id="PTHR43520:SF32">
    <property type="entry name" value="COPPER RESISTANCE P-TYPE ATPASE (EUROFUNG)"/>
    <property type="match status" value="1"/>
</dbReference>
<name>A0A7R7VEX7_ASPCH</name>
<evidence type="ECO:0000313" key="5">
    <source>
        <dbReference type="EMBL" id="BCR83366.1"/>
    </source>
</evidence>
<evidence type="ECO:0000256" key="2">
    <source>
        <dbReference type="ARBA" id="ARBA00022967"/>
    </source>
</evidence>
<dbReference type="GeneID" id="66977725"/>
<dbReference type="InterPro" id="IPR017969">
    <property type="entry name" value="Heavy-metal-associated_CS"/>
</dbReference>
<proteinExistence type="predicted"/>
<gene>
    <name evidence="5" type="ORF">ACHE_10768A</name>
</gene>
<accession>A0A7R7VEX7</accession>
<dbReference type="KEGG" id="ache:ACHE_10768A"/>
<dbReference type="InterPro" id="IPR006121">
    <property type="entry name" value="HMA_dom"/>
</dbReference>
<dbReference type="EMBL" id="AP024416">
    <property type="protein sequence ID" value="BCR83366.1"/>
    <property type="molecule type" value="Genomic_DNA"/>
</dbReference>
<dbReference type="RefSeq" id="XP_043131888.1">
    <property type="nucleotide sequence ID" value="XM_043282941.1"/>
</dbReference>
<reference evidence="5" key="2">
    <citation type="submission" date="2021-02" db="EMBL/GenBank/DDBJ databases">
        <title>Aspergillus chevalieri M1 genome sequence.</title>
        <authorList>
            <person name="Kadooka C."/>
            <person name="Mori K."/>
            <person name="Futagami T."/>
        </authorList>
    </citation>
    <scope>NUCLEOTIDE SEQUENCE</scope>
    <source>
        <strain evidence="5">M1</strain>
    </source>
</reference>
<evidence type="ECO:0000259" key="4">
    <source>
        <dbReference type="PROSITE" id="PS50846"/>
    </source>
</evidence>
<dbReference type="Gene3D" id="3.30.70.100">
    <property type="match status" value="2"/>
</dbReference>
<dbReference type="InterPro" id="IPR036163">
    <property type="entry name" value="HMA_dom_sf"/>
</dbReference>
<evidence type="ECO:0000256" key="1">
    <source>
        <dbReference type="ARBA" id="ARBA00022723"/>
    </source>
</evidence>
<feature type="domain" description="HMA" evidence="4">
    <location>
        <begin position="168"/>
        <end position="233"/>
    </location>
</feature>
<sequence>MVPNAHKRPPGSRQTTILVNNLHCPSCIVNIEETLSVLYPPPLSISTSIVLRKIKIVHLDTLSPSRIVRALADAAFEIDSVLPPSDSEDLELYDASRLNPPKTDLQKLHAQKCDECALRQEGPPSGVSSSTEVEALPKKDSSETTISASSSDVDLTSINTDHCTGSLTRIMLAINGMSCSSCVSKIAAAIQEKPWVRTADVNLLTSSVSVVLLDGFRVDEVLRTVKDAGYNAELIDREEVQPPEQSKPTFASADIWRDTYAIGGMSCSSCVGKVTGTLNHHDWITKVDVNLNLISSSGMVEFQGEGHLEQIVNTIQSRLFCDAQ</sequence>
<keyword evidence="1" id="KW-0479">Metal-binding</keyword>
<dbReference type="PROSITE" id="PS01047">
    <property type="entry name" value="HMA_1"/>
    <property type="match status" value="2"/>
</dbReference>
<dbReference type="PANTHER" id="PTHR43520">
    <property type="entry name" value="ATP7, ISOFORM B"/>
    <property type="match status" value="1"/>
</dbReference>
<dbReference type="AlphaFoldDB" id="A0A7R7VEX7"/>
<protein>
    <recommendedName>
        <fullName evidence="4">HMA domain-containing protein</fullName>
    </recommendedName>
</protein>
<keyword evidence="6" id="KW-1185">Reference proteome</keyword>
<organism evidence="5 6">
    <name type="scientific">Aspergillus chevalieri</name>
    <name type="common">Eurotium chevalieri</name>
    <dbReference type="NCBI Taxonomy" id="182096"/>
    <lineage>
        <taxon>Eukaryota</taxon>
        <taxon>Fungi</taxon>
        <taxon>Dikarya</taxon>
        <taxon>Ascomycota</taxon>
        <taxon>Pezizomycotina</taxon>
        <taxon>Eurotiomycetes</taxon>
        <taxon>Eurotiomycetidae</taxon>
        <taxon>Eurotiales</taxon>
        <taxon>Aspergillaceae</taxon>
        <taxon>Aspergillus</taxon>
        <taxon>Aspergillus subgen. Aspergillus</taxon>
    </lineage>
</organism>
<dbReference type="GO" id="GO:0016020">
    <property type="term" value="C:membrane"/>
    <property type="evidence" value="ECO:0007669"/>
    <property type="project" value="TreeGrafter"/>
</dbReference>
<dbReference type="CDD" id="cd00371">
    <property type="entry name" value="HMA"/>
    <property type="match status" value="2"/>
</dbReference>
<dbReference type="GO" id="GO:0043682">
    <property type="term" value="F:P-type divalent copper transporter activity"/>
    <property type="evidence" value="ECO:0007669"/>
    <property type="project" value="TreeGrafter"/>
</dbReference>
<feature type="region of interest" description="Disordered" evidence="3">
    <location>
        <begin position="119"/>
        <end position="150"/>
    </location>
</feature>
<dbReference type="Pfam" id="PF00403">
    <property type="entry name" value="HMA"/>
    <property type="match status" value="2"/>
</dbReference>